<dbReference type="InterPro" id="IPR039987">
    <property type="entry name" value="PGRL1"/>
</dbReference>
<dbReference type="GO" id="GO:0009535">
    <property type="term" value="C:chloroplast thylakoid membrane"/>
    <property type="evidence" value="ECO:0007669"/>
    <property type="project" value="InterPro"/>
</dbReference>
<accession>A0AAX4PD46</accession>
<organism evidence="2 3">
    <name type="scientific">Chloropicon roscoffensis</name>
    <dbReference type="NCBI Taxonomy" id="1461544"/>
    <lineage>
        <taxon>Eukaryota</taxon>
        <taxon>Viridiplantae</taxon>
        <taxon>Chlorophyta</taxon>
        <taxon>Chloropicophyceae</taxon>
        <taxon>Chloropicales</taxon>
        <taxon>Chloropicaceae</taxon>
        <taxon>Chloropicon</taxon>
    </lineage>
</organism>
<dbReference type="GO" id="GO:0016730">
    <property type="term" value="F:oxidoreductase activity, acting on iron-sulfur proteins as donors"/>
    <property type="evidence" value="ECO:0007669"/>
    <property type="project" value="InterPro"/>
</dbReference>
<dbReference type="PANTHER" id="PTHR31032:SF2">
    <property type="entry name" value="PGR5-LIKE A PROTEIN"/>
    <property type="match status" value="1"/>
</dbReference>
<dbReference type="PANTHER" id="PTHR31032">
    <property type="entry name" value="PGR5-LIKE PROTEIN 1B, CHLOROPLASTIC"/>
    <property type="match status" value="1"/>
</dbReference>
<sequence length="285" mass="31287">MKATAKGGSLGPDALGGASKRDGGRATTSGSAERVGRRGGHREVETKALELSSEGWKCHRCTHDCSRPQDCVHTCVNVGPLDSADMEDVEHLYMQAREAYHSGSPILSDDDFDSIESMLRYERSDLVSKGPRCSLRGLNIYSDASLDKSQTFMLASFWSFLSVVSYSFAARSLPGLLHSEVFDSLNVAVGLGFFSAFTRCLGNVLKGNEVAVKGSCPSCGEEVYTFADFNSVEDEECHIESRCHMCRRPLLFKITKHKGIIRPVKDGEWAYGKIFSQNVAEDYTP</sequence>
<name>A0AAX4PD46_9CHLO</name>
<dbReference type="Proteomes" id="UP001472866">
    <property type="component" value="Chromosome 08"/>
</dbReference>
<proteinExistence type="predicted"/>
<keyword evidence="3" id="KW-1185">Reference proteome</keyword>
<reference evidence="2 3" key="1">
    <citation type="submission" date="2024-03" db="EMBL/GenBank/DDBJ databases">
        <title>Complete genome sequence of the green alga Chloropicon roscoffensis RCC1871.</title>
        <authorList>
            <person name="Lemieux C."/>
            <person name="Pombert J.-F."/>
            <person name="Otis C."/>
            <person name="Turmel M."/>
        </authorList>
    </citation>
    <scope>NUCLEOTIDE SEQUENCE [LARGE SCALE GENOMIC DNA]</scope>
    <source>
        <strain evidence="2 3">RCC1871</strain>
    </source>
</reference>
<gene>
    <name evidence="2" type="ORF">HKI87_08g54550</name>
</gene>
<dbReference type="GO" id="GO:0009773">
    <property type="term" value="P:photosynthetic electron transport in photosystem I"/>
    <property type="evidence" value="ECO:0007669"/>
    <property type="project" value="InterPro"/>
</dbReference>
<evidence type="ECO:0000313" key="2">
    <source>
        <dbReference type="EMBL" id="WZN63902.1"/>
    </source>
</evidence>
<dbReference type="AlphaFoldDB" id="A0AAX4PD46"/>
<protein>
    <submittedName>
        <fullName evidence="2">PGR5-like protein 1B</fullName>
    </submittedName>
</protein>
<evidence type="ECO:0000313" key="3">
    <source>
        <dbReference type="Proteomes" id="UP001472866"/>
    </source>
</evidence>
<evidence type="ECO:0000256" key="1">
    <source>
        <dbReference type="SAM" id="MobiDB-lite"/>
    </source>
</evidence>
<dbReference type="EMBL" id="CP151508">
    <property type="protein sequence ID" value="WZN63902.1"/>
    <property type="molecule type" value="Genomic_DNA"/>
</dbReference>
<feature type="region of interest" description="Disordered" evidence="1">
    <location>
        <begin position="1"/>
        <end position="43"/>
    </location>
</feature>